<evidence type="ECO:0000313" key="2">
    <source>
        <dbReference type="Proteomes" id="UP001244787"/>
    </source>
</evidence>
<keyword evidence="2" id="KW-1185">Reference proteome</keyword>
<dbReference type="Pfam" id="PF20113">
    <property type="entry name" value="DUF6503"/>
    <property type="match status" value="1"/>
</dbReference>
<accession>A0ABT8DET2</accession>
<name>A0ABT8DET2_9FLAO</name>
<sequence>MKKLIMAISFLIALSACKNDKKENPENLNVAPSVKVEEADSSEISNINITKDEEKTKEFPAPLQSVFATHGGLAHWKAMNNLCFEMKGRNGRETHTISLPDRKTKIESKDWSIGYDGKGVWLLKHELGYQGDPKFYHNLIFYFYAMPFIISDPGTNYEALGPTELDGKMYNGYKVSYNQGVGTSPDDEYKLYFDPNTNKMAWLSYTVTFSDQKKNEDWHYIKYDKWQEVNGLLLPEKLVWYNVEKGKPKGKEMDIKFEKVTTTETMLDGSVFKKPAEAEYVQ</sequence>
<protein>
    <recommendedName>
        <fullName evidence="3">Threonine synthase</fullName>
    </recommendedName>
</protein>
<dbReference type="PROSITE" id="PS51257">
    <property type="entry name" value="PROKAR_LIPOPROTEIN"/>
    <property type="match status" value="1"/>
</dbReference>
<dbReference type="EMBL" id="JAUGQQ010000002">
    <property type="protein sequence ID" value="MDN3723827.1"/>
    <property type="molecule type" value="Genomic_DNA"/>
</dbReference>
<evidence type="ECO:0008006" key="3">
    <source>
        <dbReference type="Google" id="ProtNLM"/>
    </source>
</evidence>
<dbReference type="InterPro" id="IPR045444">
    <property type="entry name" value="DUF6503"/>
</dbReference>
<comment type="caution">
    <text evidence="1">The sequence shown here is derived from an EMBL/GenBank/DDBJ whole genome shotgun (WGS) entry which is preliminary data.</text>
</comment>
<organism evidence="1 2">
    <name type="scientific">Aequorivita aurantiaca</name>
    <dbReference type="NCBI Taxonomy" id="3053356"/>
    <lineage>
        <taxon>Bacteria</taxon>
        <taxon>Pseudomonadati</taxon>
        <taxon>Bacteroidota</taxon>
        <taxon>Flavobacteriia</taxon>
        <taxon>Flavobacteriales</taxon>
        <taxon>Flavobacteriaceae</taxon>
        <taxon>Aequorivita</taxon>
    </lineage>
</organism>
<dbReference type="RefSeq" id="WP_290253914.1">
    <property type="nucleotide sequence ID" value="NZ_JAUGQQ010000002.1"/>
</dbReference>
<evidence type="ECO:0000313" key="1">
    <source>
        <dbReference type="EMBL" id="MDN3723827.1"/>
    </source>
</evidence>
<proteinExistence type="predicted"/>
<reference evidence="1 2" key="1">
    <citation type="submission" date="2023-06" db="EMBL/GenBank/DDBJ databases">
        <authorList>
            <person name="Ye Y.-Q."/>
            <person name="Du Z.-J."/>
        </authorList>
    </citation>
    <scope>NUCLEOTIDE SEQUENCE [LARGE SCALE GENOMIC DNA]</scope>
    <source>
        <strain evidence="1 2">SDUM287046</strain>
    </source>
</reference>
<gene>
    <name evidence="1" type="ORF">QRD02_05495</name>
</gene>
<dbReference type="Proteomes" id="UP001244787">
    <property type="component" value="Unassembled WGS sequence"/>
</dbReference>